<evidence type="ECO:0000313" key="4">
    <source>
        <dbReference type="Proteomes" id="UP000653730"/>
    </source>
</evidence>
<proteinExistence type="predicted"/>
<dbReference type="AlphaFoldDB" id="A0A926JPV2"/>
<evidence type="ECO:0000259" key="2">
    <source>
        <dbReference type="Pfam" id="PF11412"/>
    </source>
</evidence>
<feature type="signal peptide" evidence="1">
    <location>
        <begin position="1"/>
        <end position="20"/>
    </location>
</feature>
<organism evidence="3 4">
    <name type="scientific">Sinomicrobium weinanense</name>
    <dbReference type="NCBI Taxonomy" id="2842200"/>
    <lineage>
        <taxon>Bacteria</taxon>
        <taxon>Pseudomonadati</taxon>
        <taxon>Bacteroidota</taxon>
        <taxon>Flavobacteriia</taxon>
        <taxon>Flavobacteriales</taxon>
        <taxon>Flavobacteriaceae</taxon>
        <taxon>Sinomicrobium</taxon>
    </lineage>
</organism>
<keyword evidence="3" id="KW-0762">Sugar transport</keyword>
<dbReference type="EMBL" id="JACVDC010000006">
    <property type="protein sequence ID" value="MBC9795123.1"/>
    <property type="molecule type" value="Genomic_DNA"/>
</dbReference>
<protein>
    <submittedName>
        <fullName evidence="3">Sugar transporter</fullName>
    </submittedName>
</protein>
<dbReference type="Proteomes" id="UP000653730">
    <property type="component" value="Unassembled WGS sequence"/>
</dbReference>
<reference evidence="3 4" key="1">
    <citation type="submission" date="2020-09" db="EMBL/GenBank/DDBJ databases">
        <title>Sinomicrobium weinanense sp. nov., a halophilic bacteria isolated from saline-alkali soil.</title>
        <authorList>
            <person name="Wu P."/>
            <person name="Ren H."/>
            <person name="Mei Y."/>
            <person name="Liang Y."/>
            <person name="Chen Z."/>
        </authorList>
    </citation>
    <scope>NUCLEOTIDE SEQUENCE [LARGE SCALE GENOMIC DNA]</scope>
    <source>
        <strain evidence="3 4">FJxs</strain>
    </source>
</reference>
<evidence type="ECO:0000256" key="1">
    <source>
        <dbReference type="SAM" id="SignalP"/>
    </source>
</evidence>
<keyword evidence="3" id="KW-0813">Transport</keyword>
<accession>A0A926JPV2</accession>
<gene>
    <name evidence="3" type="ORF">IBL28_04040</name>
</gene>
<name>A0A926JPV2_9FLAO</name>
<sequence>MKTQLYILSVFLFAAITASSQGLDPVEWRFTSKKLDNQTYEVRISAEMEYPWHIYSQYTEDGGPVPTTIAFKGNPGVKFEGDPKEEGSLIEKYEEVFMVDTRYFEGMVDFVQVVQLENGSDRPVTLEGSVTFMACTDQQCLLPQEVEFNVKLN</sequence>
<keyword evidence="4" id="KW-1185">Reference proteome</keyword>
<feature type="domain" description="Thiol:disulfide interchange protein DsbD N-terminal" evidence="2">
    <location>
        <begin position="30"/>
        <end position="150"/>
    </location>
</feature>
<feature type="chain" id="PRO_5037828685" evidence="1">
    <location>
        <begin position="21"/>
        <end position="153"/>
    </location>
</feature>
<dbReference type="InterPro" id="IPR028250">
    <property type="entry name" value="DsbDN"/>
</dbReference>
<dbReference type="RefSeq" id="WP_187964273.1">
    <property type="nucleotide sequence ID" value="NZ_JACVDC010000006.1"/>
</dbReference>
<keyword evidence="1" id="KW-0732">Signal</keyword>
<dbReference type="Pfam" id="PF11412">
    <property type="entry name" value="DsbD_N"/>
    <property type="match status" value="1"/>
</dbReference>
<comment type="caution">
    <text evidence="3">The sequence shown here is derived from an EMBL/GenBank/DDBJ whole genome shotgun (WGS) entry which is preliminary data.</text>
</comment>
<evidence type="ECO:0000313" key="3">
    <source>
        <dbReference type="EMBL" id="MBC9795123.1"/>
    </source>
</evidence>